<proteinExistence type="predicted"/>
<evidence type="ECO:0000313" key="3">
    <source>
        <dbReference type="Proteomes" id="UP001084650"/>
    </source>
</evidence>
<dbReference type="InterPro" id="IPR036388">
    <property type="entry name" value="WH-like_DNA-bd_sf"/>
</dbReference>
<dbReference type="EMBL" id="JAPQYE010000027">
    <property type="protein sequence ID" value="MCZ0732252.1"/>
    <property type="molecule type" value="Genomic_DNA"/>
</dbReference>
<name>A0ABT4HPT5_MYCIR</name>
<organism evidence="2 3">
    <name type="scientific">Mycolicibacterium iranicum</name>
    <name type="common">Mycobacterium iranicum</name>
    <dbReference type="NCBI Taxonomy" id="912594"/>
    <lineage>
        <taxon>Bacteria</taxon>
        <taxon>Bacillati</taxon>
        <taxon>Actinomycetota</taxon>
        <taxon>Actinomycetes</taxon>
        <taxon>Mycobacteriales</taxon>
        <taxon>Mycobacteriaceae</taxon>
        <taxon>Mycolicibacterium</taxon>
    </lineage>
</organism>
<gene>
    <name evidence="2" type="ORF">OY187_29795</name>
</gene>
<comment type="caution">
    <text evidence="2">The sequence shown here is derived from an EMBL/GenBank/DDBJ whole genome shotgun (WGS) entry which is preliminary data.</text>
</comment>
<dbReference type="SMART" id="SM01012">
    <property type="entry name" value="ANTAR"/>
    <property type="match status" value="1"/>
</dbReference>
<dbReference type="Proteomes" id="UP001084650">
    <property type="component" value="Unassembled WGS sequence"/>
</dbReference>
<dbReference type="Gene3D" id="1.10.10.10">
    <property type="entry name" value="Winged helix-like DNA-binding domain superfamily/Winged helix DNA-binding domain"/>
    <property type="match status" value="1"/>
</dbReference>
<dbReference type="PROSITE" id="PS51257">
    <property type="entry name" value="PROKAR_LIPOPROTEIN"/>
    <property type="match status" value="1"/>
</dbReference>
<dbReference type="InterPro" id="IPR005561">
    <property type="entry name" value="ANTAR"/>
</dbReference>
<sequence length="85" mass="8757">MRHGCPVGEHSSRREIDIAIGVLMGLTGCAERNAFDLLATAVQQTGIGLGEASAALISAVGEGAPAARNPGAVSYWRHTIAQLTD</sequence>
<dbReference type="Pfam" id="PF03861">
    <property type="entry name" value="ANTAR"/>
    <property type="match status" value="1"/>
</dbReference>
<protein>
    <submittedName>
        <fullName evidence="2">ANTAR domain-containing protein</fullName>
    </submittedName>
</protein>
<reference evidence="2" key="1">
    <citation type="submission" date="2022-12" db="EMBL/GenBank/DDBJ databases">
        <title>Whole genome sequence of Mycolicibacterium iranicum strain SBH312.</title>
        <authorList>
            <person name="Jani J."/>
            <person name="Arifin Mustapha Z."/>
            <person name="Ahmed K."/>
            <person name="Kai Ling C."/>
        </authorList>
    </citation>
    <scope>NUCLEOTIDE SEQUENCE</scope>
    <source>
        <strain evidence="2">SBH312</strain>
    </source>
</reference>
<feature type="domain" description="ANTAR" evidence="1">
    <location>
        <begin position="9"/>
        <end position="57"/>
    </location>
</feature>
<evidence type="ECO:0000313" key="2">
    <source>
        <dbReference type="EMBL" id="MCZ0732252.1"/>
    </source>
</evidence>
<accession>A0ABT4HPT5</accession>
<keyword evidence="3" id="KW-1185">Reference proteome</keyword>
<evidence type="ECO:0000259" key="1">
    <source>
        <dbReference type="SMART" id="SM01012"/>
    </source>
</evidence>
<dbReference type="RefSeq" id="WP_268787991.1">
    <property type="nucleotide sequence ID" value="NZ_JAPQYE010000027.1"/>
</dbReference>